<sequence length="252" mass="29259">MNTWLDTQARTFLGPLNRYIVCNTSRTNTNNLKSVFKYFKNVKGDRYSESLLSQIAKLEQHRTWIIRNGDLGQSYNRSKVHYNITILANLLMILKFVTTSRILDLPYRFKQKFDEHGEDLPGRIFGFTVDDWFRAVYALLVFRFLEAFVTRPKTITKTQLLAYRLNTRTRVLLQDNPAISLSCRYTKRARGARGTRHRKGSKFTSDLNNIITIDSKLLDALLKKLEPNFFPPYAAIQAKDVIKSFGGFTARD</sequence>
<keyword evidence="2" id="KW-1185">Reference proteome</keyword>
<dbReference type="GeneID" id="98180769"/>
<evidence type="ECO:0000313" key="2">
    <source>
        <dbReference type="Proteomes" id="UP001628179"/>
    </source>
</evidence>
<evidence type="ECO:0000313" key="1">
    <source>
        <dbReference type="EMBL" id="GAB1319817.1"/>
    </source>
</evidence>
<dbReference type="RefSeq" id="XP_070921547.1">
    <property type="nucleotide sequence ID" value="XM_071065446.1"/>
</dbReference>
<name>A0ABQ0GQ13_9PEZI</name>
<gene>
    <name evidence="1" type="ORF">MFIFM68171_10027</name>
</gene>
<protein>
    <submittedName>
        <fullName evidence="1">Uncharacterized protein</fullName>
    </submittedName>
</protein>
<comment type="caution">
    <text evidence="1">The sequence shown here is derived from an EMBL/GenBank/DDBJ whole genome shotgun (WGS) entry which is preliminary data.</text>
</comment>
<proteinExistence type="predicted"/>
<organism evidence="1 2">
    <name type="scientific">Madurella fahalii</name>
    <dbReference type="NCBI Taxonomy" id="1157608"/>
    <lineage>
        <taxon>Eukaryota</taxon>
        <taxon>Fungi</taxon>
        <taxon>Dikarya</taxon>
        <taxon>Ascomycota</taxon>
        <taxon>Pezizomycotina</taxon>
        <taxon>Sordariomycetes</taxon>
        <taxon>Sordariomycetidae</taxon>
        <taxon>Sordariales</taxon>
        <taxon>Sordariales incertae sedis</taxon>
        <taxon>Madurella</taxon>
    </lineage>
</organism>
<reference evidence="1 2" key="1">
    <citation type="submission" date="2024-09" db="EMBL/GenBank/DDBJ databases">
        <title>Itraconazole resistance in Madurella fahalii resulting from another homologue of gene encoding cytochrome P450 14-alpha sterol demethylase (CYP51).</title>
        <authorList>
            <person name="Yoshioka I."/>
            <person name="Fahal A.H."/>
            <person name="Kaneko S."/>
            <person name="Yaguchi T."/>
        </authorList>
    </citation>
    <scope>NUCLEOTIDE SEQUENCE [LARGE SCALE GENOMIC DNA]</scope>
    <source>
        <strain evidence="1 2">IFM 68171</strain>
    </source>
</reference>
<dbReference type="Proteomes" id="UP001628179">
    <property type="component" value="Unassembled WGS sequence"/>
</dbReference>
<dbReference type="EMBL" id="BAAFSV010000005">
    <property type="protein sequence ID" value="GAB1319817.1"/>
    <property type="molecule type" value="Genomic_DNA"/>
</dbReference>
<accession>A0ABQ0GQ13</accession>